<organism evidence="1 2">
    <name type="scientific">Providencia sneebia DSM 19967</name>
    <dbReference type="NCBI Taxonomy" id="1141660"/>
    <lineage>
        <taxon>Bacteria</taxon>
        <taxon>Pseudomonadati</taxon>
        <taxon>Pseudomonadota</taxon>
        <taxon>Gammaproteobacteria</taxon>
        <taxon>Enterobacterales</taxon>
        <taxon>Morganellaceae</taxon>
        <taxon>Providencia</taxon>
    </lineage>
</organism>
<name>K8W5E4_9GAMM</name>
<comment type="caution">
    <text evidence="1">The sequence shown here is derived from an EMBL/GenBank/DDBJ whole genome shotgun (WGS) entry which is preliminary data.</text>
</comment>
<dbReference type="HOGENOM" id="CLU_2619243_0_0_6"/>
<evidence type="ECO:0000313" key="2">
    <source>
        <dbReference type="Proteomes" id="UP000010290"/>
    </source>
</evidence>
<dbReference type="AlphaFoldDB" id="K8W5E4"/>
<protein>
    <submittedName>
        <fullName evidence="1">Uncharacterized protein</fullName>
    </submittedName>
</protein>
<dbReference type="EMBL" id="AKKN01000010">
    <property type="protein sequence ID" value="EKT55749.1"/>
    <property type="molecule type" value="Genomic_DNA"/>
</dbReference>
<gene>
    <name evidence="1" type="ORF">OO7_12269</name>
</gene>
<keyword evidence="2" id="KW-1185">Reference proteome</keyword>
<dbReference type="Proteomes" id="UP000010290">
    <property type="component" value="Chromosome"/>
</dbReference>
<accession>K8W5E4</accession>
<evidence type="ECO:0000313" key="1">
    <source>
        <dbReference type="EMBL" id="EKT55749.1"/>
    </source>
</evidence>
<reference evidence="1 2" key="1">
    <citation type="journal article" date="2012" name="BMC Genomics">
        <title>Comparative genomics of bacteria in the genus Providencia isolated from wild Drosophila melanogaster.</title>
        <authorList>
            <person name="Galac M.R."/>
            <person name="Lazzaro B.P."/>
        </authorList>
    </citation>
    <scope>NUCLEOTIDE SEQUENCE [LARGE SCALE GENOMIC DNA]</scope>
    <source>
        <strain evidence="1 2">DSM 19967</strain>
    </source>
</reference>
<sequence length="78" mass="9406">MKICPIIPANPGWWYVEKPSKDYHPIIAWELRKSESFNEYSYIPVYPCLPDKYEDEIRADYDFYDHGYVIYDPSYTAK</sequence>
<proteinExistence type="predicted"/>